<comment type="cofactor">
    <cofactor evidence="1">
        <name>Mg(2+)</name>
        <dbReference type="ChEBI" id="CHEBI:18420"/>
    </cofactor>
</comment>
<dbReference type="PANTHER" id="PTHR43046">
    <property type="entry name" value="GDP-MANNOSE MANNOSYL HYDROLASE"/>
    <property type="match status" value="1"/>
</dbReference>
<dbReference type="AlphaFoldDB" id="A0A2H0NEC4"/>
<dbReference type="InterPro" id="IPR015797">
    <property type="entry name" value="NUDIX_hydrolase-like_dom_sf"/>
</dbReference>
<dbReference type="Proteomes" id="UP000230564">
    <property type="component" value="Unassembled WGS sequence"/>
</dbReference>
<dbReference type="InterPro" id="IPR020476">
    <property type="entry name" value="Nudix_hydrolase"/>
</dbReference>
<dbReference type="PROSITE" id="PS00893">
    <property type="entry name" value="NUDIX_BOX"/>
    <property type="match status" value="1"/>
</dbReference>
<evidence type="ECO:0000313" key="5">
    <source>
        <dbReference type="EMBL" id="PIR07239.1"/>
    </source>
</evidence>
<reference evidence="5 6" key="1">
    <citation type="submission" date="2017-09" db="EMBL/GenBank/DDBJ databases">
        <title>Depth-based differentiation of microbial function through sediment-hosted aquifers and enrichment of novel symbionts in the deep terrestrial subsurface.</title>
        <authorList>
            <person name="Probst A.J."/>
            <person name="Ladd B."/>
            <person name="Jarett J.K."/>
            <person name="Geller-Mcgrath D.E."/>
            <person name="Sieber C.M."/>
            <person name="Emerson J.B."/>
            <person name="Anantharaman K."/>
            <person name="Thomas B.C."/>
            <person name="Malmstrom R."/>
            <person name="Stieglmeier M."/>
            <person name="Klingl A."/>
            <person name="Woyke T."/>
            <person name="Ryan C.M."/>
            <person name="Banfield J.F."/>
        </authorList>
    </citation>
    <scope>NUCLEOTIDE SEQUENCE [LARGE SCALE GENOMIC DNA]</scope>
    <source>
        <strain evidence="5">CG11_big_fil_rev_8_21_14_0_20_36_20</strain>
    </source>
</reference>
<dbReference type="PROSITE" id="PS51462">
    <property type="entry name" value="NUDIX"/>
    <property type="match status" value="1"/>
</dbReference>
<dbReference type="PANTHER" id="PTHR43046:SF14">
    <property type="entry name" value="MUTT_NUDIX FAMILY PROTEIN"/>
    <property type="match status" value="1"/>
</dbReference>
<dbReference type="SUPFAM" id="SSF55811">
    <property type="entry name" value="Nudix"/>
    <property type="match status" value="1"/>
</dbReference>
<dbReference type="PRINTS" id="PR00502">
    <property type="entry name" value="NUDIXFAMILY"/>
</dbReference>
<dbReference type="InterPro" id="IPR020084">
    <property type="entry name" value="NUDIX_hydrolase_CS"/>
</dbReference>
<dbReference type="GO" id="GO:0016787">
    <property type="term" value="F:hydrolase activity"/>
    <property type="evidence" value="ECO:0007669"/>
    <property type="project" value="UniProtKB-KW"/>
</dbReference>
<accession>A0A2H0NEC4</accession>
<evidence type="ECO:0000256" key="3">
    <source>
        <dbReference type="RuleBase" id="RU003476"/>
    </source>
</evidence>
<evidence type="ECO:0000256" key="1">
    <source>
        <dbReference type="ARBA" id="ARBA00001946"/>
    </source>
</evidence>
<comment type="caution">
    <text evidence="5">The sequence shown here is derived from an EMBL/GenBank/DDBJ whole genome shotgun (WGS) entry which is preliminary data.</text>
</comment>
<dbReference type="EMBL" id="PCWQ01000006">
    <property type="protein sequence ID" value="PIR07239.1"/>
    <property type="molecule type" value="Genomic_DNA"/>
</dbReference>
<organism evidence="5 6">
    <name type="scientific">Candidatus Komeilibacteria bacterium CG11_big_fil_rev_8_21_14_0_20_36_20</name>
    <dbReference type="NCBI Taxonomy" id="1974477"/>
    <lineage>
        <taxon>Bacteria</taxon>
        <taxon>Candidatus Komeiliibacteriota</taxon>
    </lineage>
</organism>
<keyword evidence="2 3" id="KW-0378">Hydrolase</keyword>
<protein>
    <recommendedName>
        <fullName evidence="4">Nudix hydrolase domain-containing protein</fullName>
    </recommendedName>
</protein>
<feature type="domain" description="Nudix hydrolase" evidence="4">
    <location>
        <begin position="22"/>
        <end position="160"/>
    </location>
</feature>
<comment type="similarity">
    <text evidence="3">Belongs to the Nudix hydrolase family.</text>
</comment>
<dbReference type="Gene3D" id="3.90.79.10">
    <property type="entry name" value="Nucleoside Triphosphate Pyrophosphohydrolase"/>
    <property type="match status" value="1"/>
</dbReference>
<gene>
    <name evidence="5" type="ORF">COV55_00675</name>
</gene>
<evidence type="ECO:0000313" key="6">
    <source>
        <dbReference type="Proteomes" id="UP000230564"/>
    </source>
</evidence>
<evidence type="ECO:0000256" key="2">
    <source>
        <dbReference type="ARBA" id="ARBA00022801"/>
    </source>
</evidence>
<dbReference type="Pfam" id="PF00293">
    <property type="entry name" value="NUDIX"/>
    <property type="match status" value="1"/>
</dbReference>
<evidence type="ECO:0000259" key="4">
    <source>
        <dbReference type="PROSITE" id="PS51462"/>
    </source>
</evidence>
<sequence>MDRIICRDLDNNKWETDSDKLIFRPSIYGVLIKDNKVLLSKQWDGYDLPGGGIKISETIEQALKREFFEEAGLKIEPIKPIHCQTSFFKPTRSKNRSKEYWHSILIYFLVKKIGGQLSKDYFDGEEQDYADLPEWVKIKKIDQIKFYNSIDSVKIIKKAADSI</sequence>
<proteinExistence type="inferred from homology"/>
<name>A0A2H0NEC4_9BACT</name>
<dbReference type="InterPro" id="IPR000086">
    <property type="entry name" value="NUDIX_hydrolase_dom"/>
</dbReference>